<proteinExistence type="inferred from homology"/>
<dbReference type="InterPro" id="IPR036955">
    <property type="entry name" value="AP2/ERF_dom_sf"/>
</dbReference>
<evidence type="ECO:0000256" key="2">
    <source>
        <dbReference type="ARBA" id="ARBA00022745"/>
    </source>
</evidence>
<reference evidence="11 12" key="1">
    <citation type="submission" date="2022-03" db="EMBL/GenBank/DDBJ databases">
        <authorList>
            <person name="Macdonald S."/>
            <person name="Ahmed S."/>
            <person name="Newling K."/>
        </authorList>
    </citation>
    <scope>NUCLEOTIDE SEQUENCE [LARGE SCALE GENOMIC DNA]</scope>
</reference>
<evidence type="ECO:0000256" key="7">
    <source>
        <dbReference type="ARBA" id="ARBA00023242"/>
    </source>
</evidence>
<feature type="compositionally biased region" description="Basic and acidic residues" evidence="9">
    <location>
        <begin position="145"/>
        <end position="154"/>
    </location>
</feature>
<dbReference type="PROSITE" id="PS51032">
    <property type="entry name" value="AP2_ERF"/>
    <property type="match status" value="1"/>
</dbReference>
<dbReference type="GO" id="GO:0003677">
    <property type="term" value="F:DNA binding"/>
    <property type="evidence" value="ECO:0007669"/>
    <property type="project" value="UniProtKB-KW"/>
</dbReference>
<protein>
    <recommendedName>
        <fullName evidence="10">AP2/ERF domain-containing protein</fullName>
    </recommendedName>
</protein>
<sequence>MVNPENIPSCDRKPPRLTRDQEHVIMVSALRQVISNDRGNSTSSSNSVAFESLHQPLDAGPCPLCSITGCLGCAFPRHKEMAKEKKHKGVRKKPSGKWCAEIWDPSLQRRKWLGTFPTAEMAAEAYDDEEAKLVKRKTSTSGKMNGKEPTSHSK</sequence>
<accession>A0ABC8JY74</accession>
<gene>
    <name evidence="11" type="ORF">ERUC_LOCUS13977</name>
</gene>
<evidence type="ECO:0000256" key="1">
    <source>
        <dbReference type="ARBA" id="ARBA00004123"/>
    </source>
</evidence>
<keyword evidence="3" id="KW-0805">Transcription regulation</keyword>
<comment type="caution">
    <text evidence="11">The sequence shown here is derived from an EMBL/GenBank/DDBJ whole genome shotgun (WGS) entry which is preliminary data.</text>
</comment>
<evidence type="ECO:0000256" key="8">
    <source>
        <dbReference type="ARBA" id="ARBA00024343"/>
    </source>
</evidence>
<name>A0ABC8JY74_ERUVS</name>
<dbReference type="AlphaFoldDB" id="A0ABC8JY74"/>
<keyword evidence="12" id="KW-1185">Reference proteome</keyword>
<keyword evidence="5" id="KW-0010">Activator</keyword>
<evidence type="ECO:0000256" key="3">
    <source>
        <dbReference type="ARBA" id="ARBA00023015"/>
    </source>
</evidence>
<dbReference type="PANTHER" id="PTHR31194">
    <property type="entry name" value="SHN SHINE , DNA BINDING / TRANSCRIPTION FACTOR"/>
    <property type="match status" value="1"/>
</dbReference>
<feature type="region of interest" description="Disordered" evidence="9">
    <location>
        <begin position="132"/>
        <end position="154"/>
    </location>
</feature>
<dbReference type="PRINTS" id="PR00367">
    <property type="entry name" value="ETHRSPELEMNT"/>
</dbReference>
<dbReference type="Pfam" id="PF00847">
    <property type="entry name" value="AP2"/>
    <property type="match status" value="1"/>
</dbReference>
<comment type="similarity">
    <text evidence="8">Belongs to the AP2/ERF transcription factor family. ERF subfamily.</text>
</comment>
<evidence type="ECO:0000313" key="11">
    <source>
        <dbReference type="EMBL" id="CAH8336958.1"/>
    </source>
</evidence>
<comment type="subcellular location">
    <subcellularLocation>
        <location evidence="1">Nucleus</location>
    </subcellularLocation>
</comment>
<dbReference type="CDD" id="cd00018">
    <property type="entry name" value="AP2"/>
    <property type="match status" value="1"/>
</dbReference>
<dbReference type="Gene3D" id="3.30.730.10">
    <property type="entry name" value="AP2/ERF domain"/>
    <property type="match status" value="1"/>
</dbReference>
<dbReference type="InterPro" id="IPR016177">
    <property type="entry name" value="DNA-bd_dom_sf"/>
</dbReference>
<dbReference type="SUPFAM" id="SSF54171">
    <property type="entry name" value="DNA-binding domain"/>
    <property type="match status" value="1"/>
</dbReference>
<keyword evidence="7" id="KW-0539">Nucleus</keyword>
<dbReference type="SMART" id="SM00380">
    <property type="entry name" value="AP2"/>
    <property type="match status" value="1"/>
</dbReference>
<dbReference type="Proteomes" id="UP001642260">
    <property type="component" value="Unassembled WGS sequence"/>
</dbReference>
<evidence type="ECO:0000259" key="10">
    <source>
        <dbReference type="PROSITE" id="PS51032"/>
    </source>
</evidence>
<evidence type="ECO:0000313" key="12">
    <source>
        <dbReference type="Proteomes" id="UP001642260"/>
    </source>
</evidence>
<keyword evidence="6" id="KW-0804">Transcription</keyword>
<organism evidence="11 12">
    <name type="scientific">Eruca vesicaria subsp. sativa</name>
    <name type="common">Garden rocket</name>
    <name type="synonym">Eruca sativa</name>
    <dbReference type="NCBI Taxonomy" id="29727"/>
    <lineage>
        <taxon>Eukaryota</taxon>
        <taxon>Viridiplantae</taxon>
        <taxon>Streptophyta</taxon>
        <taxon>Embryophyta</taxon>
        <taxon>Tracheophyta</taxon>
        <taxon>Spermatophyta</taxon>
        <taxon>Magnoliopsida</taxon>
        <taxon>eudicotyledons</taxon>
        <taxon>Gunneridae</taxon>
        <taxon>Pentapetalae</taxon>
        <taxon>rosids</taxon>
        <taxon>malvids</taxon>
        <taxon>Brassicales</taxon>
        <taxon>Brassicaceae</taxon>
        <taxon>Brassiceae</taxon>
        <taxon>Eruca</taxon>
    </lineage>
</organism>
<evidence type="ECO:0000256" key="4">
    <source>
        <dbReference type="ARBA" id="ARBA00023125"/>
    </source>
</evidence>
<evidence type="ECO:0000256" key="6">
    <source>
        <dbReference type="ARBA" id="ARBA00023163"/>
    </source>
</evidence>
<keyword evidence="4" id="KW-0238">DNA-binding</keyword>
<dbReference type="GO" id="GO:0005634">
    <property type="term" value="C:nucleus"/>
    <property type="evidence" value="ECO:0007669"/>
    <property type="project" value="UniProtKB-SubCell"/>
</dbReference>
<dbReference type="InterPro" id="IPR001471">
    <property type="entry name" value="AP2/ERF_dom"/>
</dbReference>
<evidence type="ECO:0000256" key="5">
    <source>
        <dbReference type="ARBA" id="ARBA00023159"/>
    </source>
</evidence>
<dbReference type="InterPro" id="IPR050913">
    <property type="entry name" value="AP2/ERF_ERF"/>
</dbReference>
<dbReference type="PANTHER" id="PTHR31194:SF119">
    <property type="entry name" value="GENOME ASSEMBLY, CHROMOSOME: A03"/>
    <property type="match status" value="1"/>
</dbReference>
<evidence type="ECO:0000256" key="9">
    <source>
        <dbReference type="SAM" id="MobiDB-lite"/>
    </source>
</evidence>
<feature type="domain" description="AP2/ERF" evidence="10">
    <location>
        <begin position="86"/>
        <end position="147"/>
    </location>
</feature>
<dbReference type="GO" id="GO:0009873">
    <property type="term" value="P:ethylene-activated signaling pathway"/>
    <property type="evidence" value="ECO:0007669"/>
    <property type="project" value="UniProtKB-KW"/>
</dbReference>
<dbReference type="EMBL" id="CAKOAT010130710">
    <property type="protein sequence ID" value="CAH8336958.1"/>
    <property type="molecule type" value="Genomic_DNA"/>
</dbReference>
<keyword evidence="2" id="KW-0936">Ethylene signaling pathway</keyword>